<keyword evidence="4 6" id="KW-0472">Membrane</keyword>
<dbReference type="InterPro" id="IPR011701">
    <property type="entry name" value="MFS"/>
</dbReference>
<evidence type="ECO:0000256" key="6">
    <source>
        <dbReference type="SAM" id="Phobius"/>
    </source>
</evidence>
<keyword evidence="2 6" id="KW-0812">Transmembrane</keyword>
<dbReference type="SUPFAM" id="SSF103473">
    <property type="entry name" value="MFS general substrate transporter"/>
    <property type="match status" value="1"/>
</dbReference>
<organism evidence="8 9">
    <name type="scientific">Exophiala xenobiotica</name>
    <dbReference type="NCBI Taxonomy" id="348802"/>
    <lineage>
        <taxon>Eukaryota</taxon>
        <taxon>Fungi</taxon>
        <taxon>Dikarya</taxon>
        <taxon>Ascomycota</taxon>
        <taxon>Pezizomycotina</taxon>
        <taxon>Eurotiomycetes</taxon>
        <taxon>Chaetothyriomycetidae</taxon>
        <taxon>Chaetothyriales</taxon>
        <taxon>Herpotrichiellaceae</taxon>
        <taxon>Exophiala</taxon>
    </lineage>
</organism>
<dbReference type="PANTHER" id="PTHR23501">
    <property type="entry name" value="MAJOR FACILITATOR SUPERFAMILY"/>
    <property type="match status" value="1"/>
</dbReference>
<feature type="transmembrane region" description="Helical" evidence="6">
    <location>
        <begin position="234"/>
        <end position="256"/>
    </location>
</feature>
<dbReference type="HOGENOM" id="CLU_000960_22_2_1"/>
<sequence length="594" mass="64032">MKTLTRFDEAEVQTDQTATHDGEEVENSGLTPVYGWRWAALFTSLCLGLLLALIETSISATALVTIGAYFDDFPDSTWVILAYLLGYSGFSIVFPRLSDIIGQRAAVLLAWVLFAAFSLGAGLSRTLPQLIVCRAFQGIGGTGLYAMTMVISPQITPVKRWPLMGTSVGVVVGTAAICGPILGGVITEKSTWRWIYLFNAPFAAIAVLPLVLLWPRNNKTTNRQQWRHIDVFGALLSIAGSCLIVFVLNQVGAAFYKWNDAVIISCLTISGLCWVSFVVWIAVLSRKSLWNIDPIFPGKIAATRPSGPAIVVAFLAGFPYFVAVINLPERSQLVNGLTPIGAGLRLMPLLAFTAVGTAVGGSLCTKKNRTPEVLVVGAMLMTIGCGLLSTLSGGRDIEAKQYGFEVILGSGFGFFFASLTQMINIENKACNLAAVQGAINQARVLGGCTGLAVATIVLNNNITKVLVGLVSSAQLQSIRHSLGSIETLSPSQRELVARAFANSFNTEMRTCCYVSIATVLFLKAYNRHTATNTNPVISFHSPGTEALSRSLQTPQTKRLSVQYWLWVPKVRFQRAAKVLEIGVYSTIRTTTTGP</sequence>
<dbReference type="AlphaFoldDB" id="A0A0D2EGE8"/>
<dbReference type="Proteomes" id="UP000054342">
    <property type="component" value="Unassembled WGS sequence"/>
</dbReference>
<evidence type="ECO:0000256" key="1">
    <source>
        <dbReference type="ARBA" id="ARBA00004141"/>
    </source>
</evidence>
<reference evidence="8 9" key="1">
    <citation type="submission" date="2015-01" db="EMBL/GenBank/DDBJ databases">
        <title>The Genome Sequence of Exophiala xenobiotica CBS118157.</title>
        <authorList>
            <consortium name="The Broad Institute Genomics Platform"/>
            <person name="Cuomo C."/>
            <person name="de Hoog S."/>
            <person name="Gorbushina A."/>
            <person name="Stielow B."/>
            <person name="Teixiera M."/>
            <person name="Abouelleil A."/>
            <person name="Chapman S.B."/>
            <person name="Priest M."/>
            <person name="Young S.K."/>
            <person name="Wortman J."/>
            <person name="Nusbaum C."/>
            <person name="Birren B."/>
        </authorList>
    </citation>
    <scope>NUCLEOTIDE SEQUENCE [LARGE SCALE GENOMIC DNA]</scope>
    <source>
        <strain evidence="8 9">CBS 118157</strain>
    </source>
</reference>
<evidence type="ECO:0000313" key="8">
    <source>
        <dbReference type="EMBL" id="KIW53735.1"/>
    </source>
</evidence>
<feature type="transmembrane region" description="Helical" evidence="6">
    <location>
        <begin position="306"/>
        <end position="326"/>
    </location>
</feature>
<dbReference type="EMBL" id="KN847321">
    <property type="protein sequence ID" value="KIW53735.1"/>
    <property type="molecule type" value="Genomic_DNA"/>
</dbReference>
<feature type="transmembrane region" description="Helical" evidence="6">
    <location>
        <begin position="372"/>
        <end position="390"/>
    </location>
</feature>
<keyword evidence="9" id="KW-1185">Reference proteome</keyword>
<dbReference type="GO" id="GO:0022857">
    <property type="term" value="F:transmembrane transporter activity"/>
    <property type="evidence" value="ECO:0007669"/>
    <property type="project" value="InterPro"/>
</dbReference>
<feature type="transmembrane region" description="Helical" evidence="6">
    <location>
        <begin position="76"/>
        <end position="94"/>
    </location>
</feature>
<gene>
    <name evidence="8" type="ORF">PV05_09281</name>
</gene>
<dbReference type="RefSeq" id="XP_013314319.1">
    <property type="nucleotide sequence ID" value="XM_013458865.1"/>
</dbReference>
<keyword evidence="3 6" id="KW-1133">Transmembrane helix</keyword>
<comment type="subcellular location">
    <subcellularLocation>
        <location evidence="1">Membrane</location>
        <topology evidence="1">Multi-pass membrane protein</topology>
    </subcellularLocation>
</comment>
<dbReference type="Gene3D" id="1.20.1720.10">
    <property type="entry name" value="Multidrug resistance protein D"/>
    <property type="match status" value="1"/>
</dbReference>
<dbReference type="OrthoDB" id="440553at2759"/>
<feature type="transmembrane region" description="Helical" evidence="6">
    <location>
        <begin position="262"/>
        <end position="285"/>
    </location>
</feature>
<dbReference type="InterPro" id="IPR036259">
    <property type="entry name" value="MFS_trans_sf"/>
</dbReference>
<protein>
    <recommendedName>
        <fullName evidence="7">Major facilitator superfamily (MFS) profile domain-containing protein</fullName>
    </recommendedName>
</protein>
<evidence type="ECO:0000256" key="2">
    <source>
        <dbReference type="ARBA" id="ARBA00022692"/>
    </source>
</evidence>
<dbReference type="InterPro" id="IPR020846">
    <property type="entry name" value="MFS_dom"/>
</dbReference>
<evidence type="ECO:0000259" key="7">
    <source>
        <dbReference type="PROSITE" id="PS50850"/>
    </source>
</evidence>
<dbReference type="PROSITE" id="PS50850">
    <property type="entry name" value="MFS"/>
    <property type="match status" value="1"/>
</dbReference>
<feature type="transmembrane region" description="Helical" evidence="6">
    <location>
        <begin position="346"/>
        <end position="365"/>
    </location>
</feature>
<evidence type="ECO:0000313" key="9">
    <source>
        <dbReference type="Proteomes" id="UP000054342"/>
    </source>
</evidence>
<feature type="transmembrane region" description="Helical" evidence="6">
    <location>
        <begin position="45"/>
        <end position="70"/>
    </location>
</feature>
<accession>A0A0D2EGE8</accession>
<evidence type="ECO:0000256" key="3">
    <source>
        <dbReference type="ARBA" id="ARBA00022989"/>
    </source>
</evidence>
<feature type="region of interest" description="Disordered" evidence="5">
    <location>
        <begin position="1"/>
        <end position="22"/>
    </location>
</feature>
<evidence type="ECO:0000256" key="4">
    <source>
        <dbReference type="ARBA" id="ARBA00023136"/>
    </source>
</evidence>
<name>A0A0D2EGE8_9EURO</name>
<dbReference type="GeneID" id="25331189"/>
<evidence type="ECO:0000256" key="5">
    <source>
        <dbReference type="SAM" id="MobiDB-lite"/>
    </source>
</evidence>
<feature type="domain" description="Major facilitator superfamily (MFS) profile" evidence="7">
    <location>
        <begin position="41"/>
        <end position="527"/>
    </location>
</feature>
<feature type="transmembrane region" description="Helical" evidence="6">
    <location>
        <begin position="106"/>
        <end position="123"/>
    </location>
</feature>
<dbReference type="GO" id="GO:0005886">
    <property type="term" value="C:plasma membrane"/>
    <property type="evidence" value="ECO:0007669"/>
    <property type="project" value="TreeGrafter"/>
</dbReference>
<proteinExistence type="predicted"/>
<feature type="transmembrane region" description="Helical" evidence="6">
    <location>
        <begin position="163"/>
        <end position="182"/>
    </location>
</feature>
<feature type="transmembrane region" description="Helical" evidence="6">
    <location>
        <begin position="194"/>
        <end position="214"/>
    </location>
</feature>
<dbReference type="PANTHER" id="PTHR23501:SF43">
    <property type="entry name" value="MULTIDRUG TRANSPORTER, PUTATIVE (AFU_ORTHOLOGUE AFUA_6G03040)-RELATED"/>
    <property type="match status" value="1"/>
</dbReference>
<feature type="transmembrane region" description="Helical" evidence="6">
    <location>
        <begin position="402"/>
        <end position="419"/>
    </location>
</feature>
<dbReference type="Pfam" id="PF07690">
    <property type="entry name" value="MFS_1"/>
    <property type="match status" value="1"/>
</dbReference>